<dbReference type="Proteomes" id="UP000256964">
    <property type="component" value="Unassembled WGS sequence"/>
</dbReference>
<feature type="domain" description="F-box" evidence="1">
    <location>
        <begin position="15"/>
        <end position="76"/>
    </location>
</feature>
<reference evidence="2 3" key="1">
    <citation type="journal article" date="2018" name="Biotechnol. Biofuels">
        <title>Integrative visual omics of the white-rot fungus Polyporus brumalis exposes the biotechnological potential of its oxidative enzymes for delignifying raw plant biomass.</title>
        <authorList>
            <person name="Miyauchi S."/>
            <person name="Rancon A."/>
            <person name="Drula E."/>
            <person name="Hage H."/>
            <person name="Chaduli D."/>
            <person name="Favel A."/>
            <person name="Grisel S."/>
            <person name="Henrissat B."/>
            <person name="Herpoel-Gimbert I."/>
            <person name="Ruiz-Duenas F.J."/>
            <person name="Chevret D."/>
            <person name="Hainaut M."/>
            <person name="Lin J."/>
            <person name="Wang M."/>
            <person name="Pangilinan J."/>
            <person name="Lipzen A."/>
            <person name="Lesage-Meessen L."/>
            <person name="Navarro D."/>
            <person name="Riley R."/>
            <person name="Grigoriev I.V."/>
            <person name="Zhou S."/>
            <person name="Raouche S."/>
            <person name="Rosso M.N."/>
        </authorList>
    </citation>
    <scope>NUCLEOTIDE SEQUENCE [LARGE SCALE GENOMIC DNA]</scope>
    <source>
        <strain evidence="2 3">BRFM 1820</strain>
    </source>
</reference>
<sequence length="523" mass="57944">MQMRDHNLIASSAAADLPPKVLEKIFAALRSESIAELGPSGDSGFRAPWVQAATWVCRRWREVALTTPALWSTIRIRARACEPEAINTLLKRAGEEDLEVVVNGLGLDMREACALVQPHGQRISMLSIDFDELQTEMVQMLLMHLGPKLVNLQLFCDLPAVRYGLGLDPEKVSGLRTLVVRHIYVHPKTEISSLTELQLDQLWGAGEREQRGQLLYAILARCPNLEILELTDTIPRAELVKSGTLPMLEFPKMRSLAVNELANDLPANLAYFKVPASAELHITARYDSCPPEWDDETTVLPMHVLPGNQFENFPMFAEETRDLSLTLGARCCLPDIMVMGGNWCIDIPTMEDSAESTNRLPEFVFHVLDGLPHIVLRPEIVKFLDLHISQHLPDFDDWAALLSEFPNVLALTVGGRRAFNAVIKALRAYKDDLLPKLFQLTACIAVKIDVNTKANARAFGALLVERAAAGKSLKSLIVSVPEIPLNDATVRLAGSLVAHMALRGGRVRVERTACIACHGIHKH</sequence>
<dbReference type="Gene3D" id="3.80.10.10">
    <property type="entry name" value="Ribonuclease Inhibitor"/>
    <property type="match status" value="1"/>
</dbReference>
<evidence type="ECO:0000259" key="1">
    <source>
        <dbReference type="Pfam" id="PF12937"/>
    </source>
</evidence>
<keyword evidence="3" id="KW-1185">Reference proteome</keyword>
<accession>A0A371D1N1</accession>
<evidence type="ECO:0000313" key="3">
    <source>
        <dbReference type="Proteomes" id="UP000256964"/>
    </source>
</evidence>
<dbReference type="AlphaFoldDB" id="A0A371D1N1"/>
<evidence type="ECO:0000313" key="2">
    <source>
        <dbReference type="EMBL" id="RDX46447.1"/>
    </source>
</evidence>
<organism evidence="2 3">
    <name type="scientific">Lentinus brumalis</name>
    <dbReference type="NCBI Taxonomy" id="2498619"/>
    <lineage>
        <taxon>Eukaryota</taxon>
        <taxon>Fungi</taxon>
        <taxon>Dikarya</taxon>
        <taxon>Basidiomycota</taxon>
        <taxon>Agaricomycotina</taxon>
        <taxon>Agaricomycetes</taxon>
        <taxon>Polyporales</taxon>
        <taxon>Polyporaceae</taxon>
        <taxon>Lentinus</taxon>
    </lineage>
</organism>
<gene>
    <name evidence="2" type="ORF">OH76DRAFT_1406962</name>
</gene>
<dbReference type="InterPro" id="IPR032675">
    <property type="entry name" value="LRR_dom_sf"/>
</dbReference>
<proteinExistence type="predicted"/>
<protein>
    <recommendedName>
        <fullName evidence="1">F-box domain-containing protein</fullName>
    </recommendedName>
</protein>
<dbReference type="InterPro" id="IPR001810">
    <property type="entry name" value="F-box_dom"/>
</dbReference>
<dbReference type="OrthoDB" id="2758786at2759"/>
<dbReference type="Pfam" id="PF12937">
    <property type="entry name" value="F-box-like"/>
    <property type="match status" value="1"/>
</dbReference>
<dbReference type="EMBL" id="KZ857427">
    <property type="protein sequence ID" value="RDX46447.1"/>
    <property type="molecule type" value="Genomic_DNA"/>
</dbReference>
<name>A0A371D1N1_9APHY</name>
<dbReference type="STRING" id="139420.A0A371D1N1"/>